<dbReference type="GO" id="GO:0008170">
    <property type="term" value="F:N-methyltransferase activity"/>
    <property type="evidence" value="ECO:0007669"/>
    <property type="project" value="InterPro"/>
</dbReference>
<keyword evidence="2" id="KW-0808">Transferase</keyword>
<evidence type="ECO:0000256" key="2">
    <source>
        <dbReference type="ARBA" id="ARBA00022679"/>
    </source>
</evidence>
<reference evidence="4 5" key="1">
    <citation type="submission" date="2015-11" db="EMBL/GenBank/DDBJ databases">
        <title>Evidence for parallel genomic evolution in an endosymbiosis of termite gut flagellates.</title>
        <authorList>
            <person name="Zheng H."/>
        </authorList>
    </citation>
    <scope>NUCLEOTIDE SEQUENCE [LARGE SCALE GENOMIC DNA]</scope>
    <source>
        <strain evidence="4 5">CET450</strain>
    </source>
</reference>
<dbReference type="AlphaFoldDB" id="A0A1E5IGV4"/>
<dbReference type="Proteomes" id="UP000095237">
    <property type="component" value="Unassembled WGS sequence"/>
</dbReference>
<dbReference type="GO" id="GO:0032259">
    <property type="term" value="P:methylation"/>
    <property type="evidence" value="ECO:0007669"/>
    <property type="project" value="UniProtKB-KW"/>
</dbReference>
<dbReference type="InterPro" id="IPR002941">
    <property type="entry name" value="DNA_methylase_N4/N6"/>
</dbReference>
<dbReference type="InterPro" id="IPR029063">
    <property type="entry name" value="SAM-dependent_MTases_sf"/>
</dbReference>
<dbReference type="SUPFAM" id="SSF53335">
    <property type="entry name" value="S-adenosyl-L-methionine-dependent methyltransferases"/>
    <property type="match status" value="1"/>
</dbReference>
<keyword evidence="1" id="KW-0489">Methyltransferase</keyword>
<dbReference type="Gene3D" id="3.40.50.150">
    <property type="entry name" value="Vaccinia Virus protein VP39"/>
    <property type="match status" value="1"/>
</dbReference>
<protein>
    <recommendedName>
        <fullName evidence="3">DNA methylase N-4/N-6 domain-containing protein</fullName>
    </recommendedName>
</protein>
<dbReference type="GO" id="GO:0003677">
    <property type="term" value="F:DNA binding"/>
    <property type="evidence" value="ECO:0007669"/>
    <property type="project" value="InterPro"/>
</dbReference>
<evidence type="ECO:0000313" key="4">
    <source>
        <dbReference type="EMBL" id="OEG69717.1"/>
    </source>
</evidence>
<organism evidence="4 5">
    <name type="scientific">Endomicrobium trichonymphae</name>
    <dbReference type="NCBI Taxonomy" id="1408204"/>
    <lineage>
        <taxon>Bacteria</taxon>
        <taxon>Pseudomonadati</taxon>
        <taxon>Elusimicrobiota</taxon>
        <taxon>Endomicrobiia</taxon>
        <taxon>Endomicrobiales</taxon>
        <taxon>Endomicrobiaceae</taxon>
        <taxon>Candidatus Endomicrobiellum</taxon>
    </lineage>
</organism>
<comment type="caution">
    <text evidence="4">The sequence shown here is derived from an EMBL/GenBank/DDBJ whole genome shotgun (WGS) entry which is preliminary data.</text>
</comment>
<dbReference type="EMBL" id="LNVX01000586">
    <property type="protein sequence ID" value="OEG69717.1"/>
    <property type="molecule type" value="Genomic_DNA"/>
</dbReference>
<evidence type="ECO:0000259" key="3">
    <source>
        <dbReference type="Pfam" id="PF01555"/>
    </source>
</evidence>
<evidence type="ECO:0000256" key="1">
    <source>
        <dbReference type="ARBA" id="ARBA00022603"/>
    </source>
</evidence>
<feature type="domain" description="DNA methylase N-4/N-6" evidence="3">
    <location>
        <begin position="25"/>
        <end position="107"/>
    </location>
</feature>
<sequence length="299" mass="33556">MVGLYVYKNYLNVDNEGNPIEKASPHKNLITTVLNANATSAMKELFDTVIFNYSKPIELLKIITSFIKFSSSDIILDFFAGSGTTGQAVMELNKEDGGSRKFICVQLPEKTEENSEAFKAGYKTIAEISKERIRRAAKKIEAEVKEQLSDLPLSSEGQGKEHQDLGFKVYKLKESNFKIWRCDMVPSEEELKSGVDLFENPLKAGAKEENVFLELLLKSGYALNVKTKIIEADNAKIYAVNDNKLIVCLEKVSDKIISKILELKPARCLILDSLFGRRDSFKTNTVLQLKDAEIDLVVI</sequence>
<proteinExistence type="predicted"/>
<evidence type="ECO:0000313" key="5">
    <source>
        <dbReference type="Proteomes" id="UP000095237"/>
    </source>
</evidence>
<keyword evidence="5" id="KW-1185">Reference proteome</keyword>
<name>A0A1E5IGV4_ENDTX</name>
<accession>A0A1E5IGV4</accession>
<gene>
    <name evidence="4" type="ORF">ATZ36_07875</name>
</gene>
<dbReference type="Pfam" id="PF01555">
    <property type="entry name" value="N6_N4_Mtase"/>
    <property type="match status" value="1"/>
</dbReference>